<dbReference type="GO" id="GO:0004197">
    <property type="term" value="F:cysteine-type endopeptidase activity"/>
    <property type="evidence" value="ECO:0007669"/>
    <property type="project" value="InterPro"/>
</dbReference>
<dbReference type="InterPro" id="IPR029030">
    <property type="entry name" value="Caspase-like_dom_sf"/>
</dbReference>
<accession>A0A814V4C3</accession>
<evidence type="ECO:0000313" key="5">
    <source>
        <dbReference type="Proteomes" id="UP000663828"/>
    </source>
</evidence>
<dbReference type="PANTHER" id="PTHR22576:SF37">
    <property type="entry name" value="MUCOSA-ASSOCIATED LYMPHOID TISSUE LYMPHOMA TRANSLOCATION PROTEIN 1"/>
    <property type="match status" value="1"/>
</dbReference>
<dbReference type="EMBL" id="CAJNOJ010000140">
    <property type="protein sequence ID" value="CAF1186133.1"/>
    <property type="molecule type" value="Genomic_DNA"/>
</dbReference>
<evidence type="ECO:0000313" key="6">
    <source>
        <dbReference type="Proteomes" id="UP000663852"/>
    </source>
</evidence>
<dbReference type="GO" id="GO:0006508">
    <property type="term" value="P:proteolysis"/>
    <property type="evidence" value="ECO:0007669"/>
    <property type="project" value="InterPro"/>
</dbReference>
<dbReference type="Proteomes" id="UP000663852">
    <property type="component" value="Unassembled WGS sequence"/>
</dbReference>
<dbReference type="PROSITE" id="PS50208">
    <property type="entry name" value="CASPASE_P20"/>
    <property type="match status" value="1"/>
</dbReference>
<dbReference type="InterPro" id="IPR011600">
    <property type="entry name" value="Pept_C14_caspase"/>
</dbReference>
<sequence length="310" mass="35833">MTHADDFTSTERKIALLIGNKNYSQRENQLYHAVKNVEDLHQVLSNLGFQCTVHLDIDRDTIDKIKVFEKTIRQDDLVVFYYSGHCRHANGQNYLVPVDDARIDSDENIPDFGVDLLRVVERLCSKNVNNVSLYILDCYKPYLLKDEPSSEAIRKRPKAMEALPRTFIQYACTPNQQDSVVPHRGRNDLYTKHLMDIISHENIQIADLFKRISQGVYRESNQKQKPLSMNGLGGYGKKIVNFVDYNRMINAYNDRIRDLKIELEKYTIQTSMGSNSADLFHANRIRVLIHEFTQKRTSLISKCYAAAPRG</sequence>
<dbReference type="InterPro" id="IPR001309">
    <property type="entry name" value="Pept_C14_p20"/>
</dbReference>
<reference evidence="4" key="1">
    <citation type="submission" date="2021-02" db="EMBL/GenBank/DDBJ databases">
        <authorList>
            <person name="Nowell W R."/>
        </authorList>
    </citation>
    <scope>NUCLEOTIDE SEQUENCE</scope>
</reference>
<keyword evidence="5" id="KW-1185">Reference proteome</keyword>
<evidence type="ECO:0000259" key="2">
    <source>
        <dbReference type="PROSITE" id="PS50208"/>
    </source>
</evidence>
<comment type="caution">
    <text evidence="4">The sequence shown here is derived from an EMBL/GenBank/DDBJ whole genome shotgun (WGS) entry which is preliminary data.</text>
</comment>
<dbReference type="Pfam" id="PF00656">
    <property type="entry name" value="Peptidase_C14"/>
    <property type="match status" value="1"/>
</dbReference>
<protein>
    <recommendedName>
        <fullName evidence="2">Caspase family p20 domain-containing protein</fullName>
    </recommendedName>
</protein>
<dbReference type="PANTHER" id="PTHR22576">
    <property type="entry name" value="MUCOSA ASSOCIATED LYMPHOID TISSUE LYMPHOMA TRANSLOCATION PROTEIN 1/PARACASPASE"/>
    <property type="match status" value="1"/>
</dbReference>
<keyword evidence="1" id="KW-0175">Coiled coil</keyword>
<dbReference type="SUPFAM" id="SSF52129">
    <property type="entry name" value="Caspase-like"/>
    <property type="match status" value="1"/>
</dbReference>
<name>A0A814V4C3_ADIRI</name>
<organism evidence="4 6">
    <name type="scientific">Adineta ricciae</name>
    <name type="common">Rotifer</name>
    <dbReference type="NCBI Taxonomy" id="249248"/>
    <lineage>
        <taxon>Eukaryota</taxon>
        <taxon>Metazoa</taxon>
        <taxon>Spiralia</taxon>
        <taxon>Gnathifera</taxon>
        <taxon>Rotifera</taxon>
        <taxon>Eurotatoria</taxon>
        <taxon>Bdelloidea</taxon>
        <taxon>Adinetida</taxon>
        <taxon>Adinetidae</taxon>
        <taxon>Adineta</taxon>
    </lineage>
</organism>
<evidence type="ECO:0000313" key="3">
    <source>
        <dbReference type="EMBL" id="CAF0779171.1"/>
    </source>
</evidence>
<dbReference type="InterPro" id="IPR052039">
    <property type="entry name" value="Caspase-related_regulators"/>
</dbReference>
<feature type="coiled-coil region" evidence="1">
    <location>
        <begin position="242"/>
        <end position="269"/>
    </location>
</feature>
<dbReference type="Gene3D" id="3.40.50.1460">
    <property type="match status" value="1"/>
</dbReference>
<dbReference type="Proteomes" id="UP000663828">
    <property type="component" value="Unassembled WGS sequence"/>
</dbReference>
<dbReference type="EMBL" id="CAJNOR010000060">
    <property type="protein sequence ID" value="CAF0779171.1"/>
    <property type="molecule type" value="Genomic_DNA"/>
</dbReference>
<evidence type="ECO:0000256" key="1">
    <source>
        <dbReference type="SAM" id="Coils"/>
    </source>
</evidence>
<feature type="domain" description="Caspase family p20" evidence="2">
    <location>
        <begin position="11"/>
        <end position="85"/>
    </location>
</feature>
<dbReference type="OrthoDB" id="417046at2759"/>
<evidence type="ECO:0000313" key="4">
    <source>
        <dbReference type="EMBL" id="CAF1186133.1"/>
    </source>
</evidence>
<gene>
    <name evidence="4" type="ORF">EDS130_LOCUS24532</name>
    <name evidence="3" type="ORF">XAT740_LOCUS1873</name>
</gene>
<proteinExistence type="predicted"/>
<dbReference type="AlphaFoldDB" id="A0A814V4C3"/>